<evidence type="ECO:0000313" key="1">
    <source>
        <dbReference type="EMBL" id="MCS5736895.1"/>
    </source>
</evidence>
<evidence type="ECO:0008006" key="3">
    <source>
        <dbReference type="Google" id="ProtNLM"/>
    </source>
</evidence>
<keyword evidence="2" id="KW-1185">Reference proteome</keyword>
<evidence type="ECO:0000313" key="2">
    <source>
        <dbReference type="Proteomes" id="UP001165586"/>
    </source>
</evidence>
<reference evidence="1" key="1">
    <citation type="submission" date="2022-08" db="EMBL/GenBank/DDBJ databases">
        <authorList>
            <person name="Deng Y."/>
            <person name="Han X.-F."/>
            <person name="Zhang Y.-Q."/>
        </authorList>
    </citation>
    <scope>NUCLEOTIDE SEQUENCE</scope>
    <source>
        <strain evidence="1">CPCC 203386</strain>
    </source>
</reference>
<dbReference type="RefSeq" id="WP_259543118.1">
    <property type="nucleotide sequence ID" value="NZ_JANLCJ010000258.1"/>
</dbReference>
<name>A0ABT2HAB2_9MICO</name>
<dbReference type="Proteomes" id="UP001165586">
    <property type="component" value="Unassembled WGS sequence"/>
</dbReference>
<accession>A0ABT2HAB2</accession>
<dbReference type="EMBL" id="JANLCJ010000258">
    <property type="protein sequence ID" value="MCS5736895.1"/>
    <property type="molecule type" value="Genomic_DNA"/>
</dbReference>
<organism evidence="1 2">
    <name type="scientific">Herbiconiux daphne</name>
    <dbReference type="NCBI Taxonomy" id="2970914"/>
    <lineage>
        <taxon>Bacteria</taxon>
        <taxon>Bacillati</taxon>
        <taxon>Actinomycetota</taxon>
        <taxon>Actinomycetes</taxon>
        <taxon>Micrococcales</taxon>
        <taxon>Microbacteriaceae</taxon>
        <taxon>Herbiconiux</taxon>
    </lineage>
</organism>
<proteinExistence type="predicted"/>
<comment type="caution">
    <text evidence="1">The sequence shown here is derived from an EMBL/GenBank/DDBJ whole genome shotgun (WGS) entry which is preliminary data.</text>
</comment>
<feature type="non-terminal residue" evidence="1">
    <location>
        <position position="272"/>
    </location>
</feature>
<gene>
    <name evidence="1" type="ORF">N1032_24500</name>
</gene>
<protein>
    <recommendedName>
        <fullName evidence="3">Virion structural protein</fullName>
    </recommendedName>
</protein>
<sequence>MLGKITFLEYTGEQNPEATFLDLLTDNPLNPSWGLMEIPSLSFTLPSKYRHMVQPRRKVRVEFQNWVFDGFVMGCELDNHGNKITIDLTHVISELDWYKLPTNLSIKSEYIPDVLSRPEFQLQQYLLTFDEVAASIDIDYVFSNESILDAYNTICNNTDSVYWRINRSNPYLLEFGRFGEDSGIEITKDKYLISDVDVRQDFGTDVVNYAVVLSDKTDSGVSSVTLQDIYEDSTLQDPLFPVVITSSNGVTNNERSYANYTRARIPQFAPNR</sequence>